<keyword evidence="9 10" id="KW-0472">Membrane</keyword>
<evidence type="ECO:0000256" key="9">
    <source>
        <dbReference type="ARBA" id="ARBA00023136"/>
    </source>
</evidence>
<evidence type="ECO:0000256" key="3">
    <source>
        <dbReference type="ARBA" id="ARBA00022676"/>
    </source>
</evidence>
<dbReference type="OrthoDB" id="2139606at2759"/>
<gene>
    <name evidence="11" type="ORF">EWB00_010275</name>
</gene>
<feature type="transmembrane region" description="Helical" evidence="10">
    <location>
        <begin position="470"/>
        <end position="496"/>
    </location>
</feature>
<dbReference type="GO" id="GO:0006493">
    <property type="term" value="P:protein O-linked glycosylation"/>
    <property type="evidence" value="ECO:0007669"/>
    <property type="project" value="TreeGrafter"/>
</dbReference>
<evidence type="ECO:0000256" key="10">
    <source>
        <dbReference type="RuleBase" id="RU363063"/>
    </source>
</evidence>
<sequence>MLKNWIVLLPIICLWTAGIIYILLFNNNNDIWTKNYSLFESVCENIYFKRCTQSRRAWLNCIENISSRNRLHGLNESTFTSNWPPSSITSLIDDELPIINLALRVAFTKDAENPFNNKHYQHFLRLTDSIKHGPGLWSWQYNLFPQVLDFNKLIVDVENGIPLTNLPINNPEIFALRLPKYICNPCRRQIVPDLIVVIKSCSYCKAERDHARNTFMQKHLWTNITVQFVFVVGVPYPNESNMFTFSKHKFKLKNSWWALSRKHDRDRWTFMKRLAMEAELYEDMLIGSFHDTYFNLTTKLIFTFRWLSALCPSAVPLFVFVDSDYDLVPRNVIKYYKNQSTDHLRNLTAGHGNDYRFVVRPRNDGNISNIWAVTLREFPWAIYPAYFYGATFMLGSNVVKRLAIASAFTQHIRIDDAYLGILFSKLNILPQNLDIISLGNGVCNIQSGAINIPLSKNADRIYLFDRNMYVFMYIIASDCGAVHFEYLMIFVVFMSLDEIIRN</sequence>
<evidence type="ECO:0000256" key="5">
    <source>
        <dbReference type="ARBA" id="ARBA00022692"/>
    </source>
</evidence>
<evidence type="ECO:0000256" key="6">
    <source>
        <dbReference type="ARBA" id="ARBA00022968"/>
    </source>
</evidence>
<comment type="subcellular location">
    <subcellularLocation>
        <location evidence="1 10">Golgi apparatus membrane</location>
        <topology evidence="1 10">Single-pass type II membrane protein</topology>
    </subcellularLocation>
</comment>
<dbReference type="GO" id="GO:0008194">
    <property type="term" value="F:UDP-glycosyltransferase activity"/>
    <property type="evidence" value="ECO:0007669"/>
    <property type="project" value="TreeGrafter"/>
</dbReference>
<proteinExistence type="inferred from homology"/>
<evidence type="ECO:0000313" key="12">
    <source>
        <dbReference type="Proteomes" id="UP000311919"/>
    </source>
</evidence>
<name>A0A4Z2DPA4_SCHJA</name>
<reference evidence="11 12" key="1">
    <citation type="submission" date="2019-03" db="EMBL/GenBank/DDBJ databases">
        <title>An improved genome assembly of the fluke Schistosoma japonicum.</title>
        <authorList>
            <person name="Hu W."/>
            <person name="Luo F."/>
            <person name="Yin M."/>
            <person name="Mo X."/>
            <person name="Sun C."/>
            <person name="Wu Q."/>
            <person name="Zhu B."/>
            <person name="Xiang M."/>
            <person name="Wang J."/>
            <person name="Wang Y."/>
            <person name="Zhang T."/>
            <person name="Xu B."/>
            <person name="Zheng H."/>
            <person name="Feng Z."/>
        </authorList>
    </citation>
    <scope>NUCLEOTIDE SEQUENCE [LARGE SCALE GENOMIC DNA]</scope>
    <source>
        <strain evidence="11">HuSjv2</strain>
        <tissue evidence="11">Worms</tissue>
    </source>
</reference>
<keyword evidence="8 10" id="KW-0333">Golgi apparatus</keyword>
<evidence type="ECO:0000256" key="2">
    <source>
        <dbReference type="ARBA" id="ARBA00008661"/>
    </source>
</evidence>
<keyword evidence="7 10" id="KW-1133">Transmembrane helix</keyword>
<dbReference type="AlphaFoldDB" id="A0A4Z2DPA4"/>
<comment type="caution">
    <text evidence="11">The sequence shown here is derived from an EMBL/GenBank/DDBJ whole genome shotgun (WGS) entry which is preliminary data.</text>
</comment>
<keyword evidence="5 10" id="KW-0812">Transmembrane</keyword>
<comment type="caution">
    <text evidence="10">Lacks conserved residue(s) required for the propagation of feature annotation.</text>
</comment>
<dbReference type="Proteomes" id="UP000311919">
    <property type="component" value="Unassembled WGS sequence"/>
</dbReference>
<dbReference type="PANTHER" id="PTHR11214">
    <property type="entry name" value="BETA-1,3-N-ACETYLGLUCOSAMINYLTRANSFERASE"/>
    <property type="match status" value="1"/>
</dbReference>
<protein>
    <recommendedName>
        <fullName evidence="10">Hexosyltransferase</fullName>
        <ecNumber evidence="10">2.4.1.-</ecNumber>
    </recommendedName>
</protein>
<dbReference type="GO" id="GO:0016758">
    <property type="term" value="F:hexosyltransferase activity"/>
    <property type="evidence" value="ECO:0007669"/>
    <property type="project" value="InterPro"/>
</dbReference>
<dbReference type="Pfam" id="PF01762">
    <property type="entry name" value="Galactosyl_T"/>
    <property type="match status" value="1"/>
</dbReference>
<feature type="transmembrane region" description="Helical" evidence="10">
    <location>
        <begin position="6"/>
        <end position="25"/>
    </location>
</feature>
<comment type="similarity">
    <text evidence="2 10">Belongs to the glycosyltransferase 31 family.</text>
</comment>
<keyword evidence="6" id="KW-0735">Signal-anchor</keyword>
<dbReference type="EC" id="2.4.1.-" evidence="10"/>
<organism evidence="11 12">
    <name type="scientific">Schistosoma japonicum</name>
    <name type="common">Blood fluke</name>
    <dbReference type="NCBI Taxonomy" id="6182"/>
    <lineage>
        <taxon>Eukaryota</taxon>
        <taxon>Metazoa</taxon>
        <taxon>Spiralia</taxon>
        <taxon>Lophotrochozoa</taxon>
        <taxon>Platyhelminthes</taxon>
        <taxon>Trematoda</taxon>
        <taxon>Digenea</taxon>
        <taxon>Strigeidida</taxon>
        <taxon>Schistosomatoidea</taxon>
        <taxon>Schistosomatidae</taxon>
        <taxon>Schistosoma</taxon>
    </lineage>
</organism>
<evidence type="ECO:0000256" key="8">
    <source>
        <dbReference type="ARBA" id="ARBA00023034"/>
    </source>
</evidence>
<evidence type="ECO:0000256" key="1">
    <source>
        <dbReference type="ARBA" id="ARBA00004323"/>
    </source>
</evidence>
<dbReference type="EMBL" id="SKCS01000077">
    <property type="protein sequence ID" value="TNN18355.1"/>
    <property type="molecule type" value="Genomic_DNA"/>
</dbReference>
<evidence type="ECO:0000256" key="7">
    <source>
        <dbReference type="ARBA" id="ARBA00022989"/>
    </source>
</evidence>
<dbReference type="InterPro" id="IPR002659">
    <property type="entry name" value="Glyco_trans_31"/>
</dbReference>
<dbReference type="PANTHER" id="PTHR11214:SF349">
    <property type="entry name" value="BETA-1,3-GALACTOSYLTRANSFERASE BRN"/>
    <property type="match status" value="1"/>
</dbReference>
<accession>A0A4Z2DPA4</accession>
<keyword evidence="4 11" id="KW-0808">Transferase</keyword>
<dbReference type="GO" id="GO:0000139">
    <property type="term" value="C:Golgi membrane"/>
    <property type="evidence" value="ECO:0007669"/>
    <property type="project" value="UniProtKB-SubCell"/>
</dbReference>
<evidence type="ECO:0000313" key="11">
    <source>
        <dbReference type="EMBL" id="TNN18355.1"/>
    </source>
</evidence>
<keyword evidence="12" id="KW-1185">Reference proteome</keyword>
<keyword evidence="3 10" id="KW-0328">Glycosyltransferase</keyword>
<evidence type="ECO:0000256" key="4">
    <source>
        <dbReference type="ARBA" id="ARBA00022679"/>
    </source>
</evidence>